<dbReference type="Pfam" id="PF17921">
    <property type="entry name" value="Integrase_H2C2"/>
    <property type="match status" value="1"/>
</dbReference>
<dbReference type="SUPFAM" id="SSF53098">
    <property type="entry name" value="Ribonuclease H-like"/>
    <property type="match status" value="1"/>
</dbReference>
<dbReference type="GO" id="GO:0003964">
    <property type="term" value="F:RNA-directed DNA polymerase activity"/>
    <property type="evidence" value="ECO:0007669"/>
    <property type="project" value="UniProtKB-EC"/>
</dbReference>
<reference evidence="3 4" key="1">
    <citation type="submission" date="2017-12" db="EMBL/GenBank/DDBJ databases">
        <title>Hemimetabolous genomes reveal molecular basis of termite eusociality.</title>
        <authorList>
            <person name="Harrison M.C."/>
            <person name="Jongepier E."/>
            <person name="Robertson H.M."/>
            <person name="Arning N."/>
            <person name="Bitard-Feildel T."/>
            <person name="Chao H."/>
            <person name="Childers C.P."/>
            <person name="Dinh H."/>
            <person name="Doddapaneni H."/>
            <person name="Dugan S."/>
            <person name="Gowin J."/>
            <person name="Greiner C."/>
            <person name="Han Y."/>
            <person name="Hu H."/>
            <person name="Hughes D.S.T."/>
            <person name="Huylmans A.-K."/>
            <person name="Kemena C."/>
            <person name="Kremer L.P.M."/>
            <person name="Lee S.L."/>
            <person name="Lopez-Ezquerra A."/>
            <person name="Mallet L."/>
            <person name="Monroy-Kuhn J.M."/>
            <person name="Moser A."/>
            <person name="Murali S.C."/>
            <person name="Muzny D.M."/>
            <person name="Otani S."/>
            <person name="Piulachs M.-D."/>
            <person name="Poelchau M."/>
            <person name="Qu J."/>
            <person name="Schaub F."/>
            <person name="Wada-Katsumata A."/>
            <person name="Worley K.C."/>
            <person name="Xie Q."/>
            <person name="Ylla G."/>
            <person name="Poulsen M."/>
            <person name="Gibbs R.A."/>
            <person name="Schal C."/>
            <person name="Richards S."/>
            <person name="Belles X."/>
            <person name="Korb J."/>
            <person name="Bornberg-Bauer E."/>
        </authorList>
    </citation>
    <scope>NUCLEOTIDE SEQUENCE [LARGE SCALE GENOMIC DNA]</scope>
    <source>
        <tissue evidence="3">Whole body</tissue>
    </source>
</reference>
<dbReference type="Pfam" id="PF00665">
    <property type="entry name" value="rve"/>
    <property type="match status" value="1"/>
</dbReference>
<accession>A0A2J7RS39</accession>
<evidence type="ECO:0000259" key="2">
    <source>
        <dbReference type="PROSITE" id="PS50994"/>
    </source>
</evidence>
<feature type="domain" description="Integrase catalytic" evidence="2">
    <location>
        <begin position="182"/>
        <end position="343"/>
    </location>
</feature>
<dbReference type="InterPro" id="IPR036397">
    <property type="entry name" value="RNaseH_sf"/>
</dbReference>
<dbReference type="InterPro" id="IPR041588">
    <property type="entry name" value="Integrase_H2C2"/>
</dbReference>
<comment type="caution">
    <text evidence="3">The sequence shown here is derived from an EMBL/GenBank/DDBJ whole genome shotgun (WGS) entry which is preliminary data.</text>
</comment>
<dbReference type="InterPro" id="IPR012337">
    <property type="entry name" value="RNaseH-like_sf"/>
</dbReference>
<dbReference type="EMBL" id="NEVH01000327">
    <property type="protein sequence ID" value="PNF43653.1"/>
    <property type="molecule type" value="Genomic_DNA"/>
</dbReference>
<gene>
    <name evidence="3" type="ORF">B7P43_G18149</name>
</gene>
<dbReference type="GO" id="GO:0003676">
    <property type="term" value="F:nucleic acid binding"/>
    <property type="evidence" value="ECO:0007669"/>
    <property type="project" value="InterPro"/>
</dbReference>
<evidence type="ECO:0000313" key="4">
    <source>
        <dbReference type="Proteomes" id="UP000235965"/>
    </source>
</evidence>
<dbReference type="InterPro" id="IPR050951">
    <property type="entry name" value="Retrovirus_Pol_polyprotein"/>
</dbReference>
<dbReference type="PANTHER" id="PTHR37984">
    <property type="entry name" value="PROTEIN CBG26694"/>
    <property type="match status" value="1"/>
</dbReference>
<dbReference type="GO" id="GO:0015074">
    <property type="term" value="P:DNA integration"/>
    <property type="evidence" value="ECO:0007669"/>
    <property type="project" value="InterPro"/>
</dbReference>
<dbReference type="EC" id="2.7.7.49" evidence="1"/>
<name>A0A2J7RS39_9NEOP</name>
<dbReference type="PANTHER" id="PTHR37984:SF5">
    <property type="entry name" value="PROTEIN NYNRIN-LIKE"/>
    <property type="match status" value="1"/>
</dbReference>
<proteinExistence type="predicted"/>
<protein>
    <recommendedName>
        <fullName evidence="1">RNA-directed DNA polymerase</fullName>
        <ecNumber evidence="1">2.7.7.49</ecNumber>
    </recommendedName>
</protein>
<dbReference type="AlphaFoldDB" id="A0A2J7RS39"/>
<dbReference type="STRING" id="105785.A0A2J7RS39"/>
<dbReference type="OrthoDB" id="6764494at2759"/>
<dbReference type="Gene3D" id="1.10.340.70">
    <property type="match status" value="1"/>
</dbReference>
<dbReference type="InterPro" id="IPR001584">
    <property type="entry name" value="Integrase_cat-core"/>
</dbReference>
<dbReference type="InParanoid" id="A0A2J7RS39"/>
<dbReference type="Gene3D" id="3.30.420.10">
    <property type="entry name" value="Ribonuclease H-like superfamily/Ribonuclease H"/>
    <property type="match status" value="1"/>
</dbReference>
<keyword evidence="4" id="KW-1185">Reference proteome</keyword>
<sequence>MVMIQEYDLDIVHIAGCKNHFADALSRNPTGLTPEQANALRRPQEIMVATIDLGLDPSIRKDIKNLATLQDGDAELRAVRQGVNEGDEGLKDRFLIHEGLLYFADSKEGLRWKVCVPRELEDRIIKYAHLSNGHAGSDKCVRIINGMFRLKNLGRKVRKLLAICETCQKVKHPNWKYDVESRPHLPERKGQLVSVDFYGPVPQGRGGVRYLFVCLDVFTKFVKLYPLKSATTKACLRRLKDDYIPHVVKPEMILSDHGTQYTSSRWVRGLEDLGIRARYSPIRNPQSNPAERYMREIGKACRIYCEKNHRKWPELIPHIEAWLNKTTSDATGFTPDEMMYGGEAPRLFADVLPASPEGEAEPLTPEQKEIRAFARLKKRAEERIKRKKRGQRKWQPAVGEAVLVETHHVSDANQGVTHKFMRPYEGPFWISRIVSPSIFEISDGKGKVKGNFNKRSLKKFRTAKSTDLA</sequence>
<evidence type="ECO:0000256" key="1">
    <source>
        <dbReference type="ARBA" id="ARBA00012493"/>
    </source>
</evidence>
<dbReference type="Proteomes" id="UP000235965">
    <property type="component" value="Unassembled WGS sequence"/>
</dbReference>
<dbReference type="PROSITE" id="PS50994">
    <property type="entry name" value="INTEGRASE"/>
    <property type="match status" value="1"/>
</dbReference>
<evidence type="ECO:0000313" key="3">
    <source>
        <dbReference type="EMBL" id="PNF43653.1"/>
    </source>
</evidence>
<organism evidence="3 4">
    <name type="scientific">Cryptotermes secundus</name>
    <dbReference type="NCBI Taxonomy" id="105785"/>
    <lineage>
        <taxon>Eukaryota</taxon>
        <taxon>Metazoa</taxon>
        <taxon>Ecdysozoa</taxon>
        <taxon>Arthropoda</taxon>
        <taxon>Hexapoda</taxon>
        <taxon>Insecta</taxon>
        <taxon>Pterygota</taxon>
        <taxon>Neoptera</taxon>
        <taxon>Polyneoptera</taxon>
        <taxon>Dictyoptera</taxon>
        <taxon>Blattodea</taxon>
        <taxon>Blattoidea</taxon>
        <taxon>Termitoidae</taxon>
        <taxon>Kalotermitidae</taxon>
        <taxon>Cryptotermitinae</taxon>
        <taxon>Cryptotermes</taxon>
    </lineage>
</organism>